<accession>A0A8T0P875</accession>
<reference evidence="5" key="1">
    <citation type="submission" date="2020-05" db="EMBL/GenBank/DDBJ databases">
        <title>WGS assembly of Panicum virgatum.</title>
        <authorList>
            <person name="Lovell J.T."/>
            <person name="Jenkins J."/>
            <person name="Shu S."/>
            <person name="Juenger T.E."/>
            <person name="Schmutz J."/>
        </authorList>
    </citation>
    <scope>NUCLEOTIDE SEQUENCE</scope>
    <source>
        <strain evidence="5">AP13</strain>
    </source>
</reference>
<sequence length="248" mass="26079">MHVFVLREKNFAWESKHSHRHFLPWSSSAPPFGSPSSAAATASATANGMEEAAAGLLRSRVCIIGSGPAAHTAAVYAAHADIRPVLFEGWLANYIAAGGQLITTSDVENFPRFPEGFPRHRAHGPLPRRHAGAPAASPRHHAQPTWPQGGGGHRALHGWSAGGSEAAVLGAVSRRRILGRPVSGAAARPLAERGKGRRRPPSSTGGGRPGGNEPPLDLRSWRQGSESSRGSGIPAAAARTRERMAELV</sequence>
<dbReference type="Proteomes" id="UP000823388">
    <property type="component" value="Chromosome 8N"/>
</dbReference>
<comment type="caution">
    <text evidence="5">The sequence shown here is derived from an EMBL/GenBank/DDBJ whole genome shotgun (WGS) entry which is preliminary data.</text>
</comment>
<keyword evidence="6" id="KW-1185">Reference proteome</keyword>
<proteinExistence type="inferred from homology"/>
<dbReference type="Gene3D" id="3.50.50.60">
    <property type="entry name" value="FAD/NAD(P)-binding domain"/>
    <property type="match status" value="1"/>
</dbReference>
<evidence type="ECO:0000313" key="5">
    <source>
        <dbReference type="EMBL" id="KAG2556382.1"/>
    </source>
</evidence>
<dbReference type="GO" id="GO:0016491">
    <property type="term" value="F:oxidoreductase activity"/>
    <property type="evidence" value="ECO:0007669"/>
    <property type="project" value="UniProtKB-KW"/>
</dbReference>
<dbReference type="GO" id="GO:0097237">
    <property type="term" value="P:cellular response to toxic substance"/>
    <property type="evidence" value="ECO:0007669"/>
    <property type="project" value="UniProtKB-ARBA"/>
</dbReference>
<feature type="compositionally biased region" description="Basic residues" evidence="4">
    <location>
        <begin position="119"/>
        <end position="131"/>
    </location>
</feature>
<organism evidence="5 6">
    <name type="scientific">Panicum virgatum</name>
    <name type="common">Blackwell switchgrass</name>
    <dbReference type="NCBI Taxonomy" id="38727"/>
    <lineage>
        <taxon>Eukaryota</taxon>
        <taxon>Viridiplantae</taxon>
        <taxon>Streptophyta</taxon>
        <taxon>Embryophyta</taxon>
        <taxon>Tracheophyta</taxon>
        <taxon>Spermatophyta</taxon>
        <taxon>Magnoliopsida</taxon>
        <taxon>Liliopsida</taxon>
        <taxon>Poales</taxon>
        <taxon>Poaceae</taxon>
        <taxon>PACMAD clade</taxon>
        <taxon>Panicoideae</taxon>
        <taxon>Panicodae</taxon>
        <taxon>Paniceae</taxon>
        <taxon>Panicinae</taxon>
        <taxon>Panicum</taxon>
        <taxon>Panicum sect. Hiantes</taxon>
    </lineage>
</organism>
<comment type="similarity">
    <text evidence="1">Belongs to the class-II pyridine nucleotide-disulfide oxidoreductase family.</text>
</comment>
<dbReference type="SUPFAM" id="SSF51905">
    <property type="entry name" value="FAD/NAD(P)-binding domain"/>
    <property type="match status" value="1"/>
</dbReference>
<gene>
    <name evidence="5" type="ORF">PVAP13_8NG078002</name>
</gene>
<evidence type="ECO:0000256" key="2">
    <source>
        <dbReference type="ARBA" id="ARBA00022630"/>
    </source>
</evidence>
<keyword evidence="3" id="KW-0560">Oxidoreductase</keyword>
<evidence type="ECO:0000256" key="1">
    <source>
        <dbReference type="ARBA" id="ARBA00009333"/>
    </source>
</evidence>
<keyword evidence="2" id="KW-0285">Flavoprotein</keyword>
<evidence type="ECO:0000313" key="6">
    <source>
        <dbReference type="Proteomes" id="UP000823388"/>
    </source>
</evidence>
<feature type="compositionally biased region" description="Basic and acidic residues" evidence="4">
    <location>
        <begin position="239"/>
        <end position="248"/>
    </location>
</feature>
<evidence type="ECO:0000256" key="3">
    <source>
        <dbReference type="ARBA" id="ARBA00023002"/>
    </source>
</evidence>
<dbReference type="InterPro" id="IPR050097">
    <property type="entry name" value="Ferredoxin-NADP_redctase_2"/>
</dbReference>
<evidence type="ECO:0000256" key="4">
    <source>
        <dbReference type="SAM" id="MobiDB-lite"/>
    </source>
</evidence>
<dbReference type="PANTHER" id="PTHR48105">
    <property type="entry name" value="THIOREDOXIN REDUCTASE 1-RELATED-RELATED"/>
    <property type="match status" value="1"/>
</dbReference>
<dbReference type="EMBL" id="CM029052">
    <property type="protein sequence ID" value="KAG2556382.1"/>
    <property type="molecule type" value="Genomic_DNA"/>
</dbReference>
<protein>
    <recommendedName>
        <fullName evidence="7">FAD/NAD(P)-binding domain-containing protein</fullName>
    </recommendedName>
</protein>
<dbReference type="PRINTS" id="PR00469">
    <property type="entry name" value="PNDRDTASEII"/>
</dbReference>
<feature type="region of interest" description="Disordered" evidence="4">
    <location>
        <begin position="183"/>
        <end position="248"/>
    </location>
</feature>
<evidence type="ECO:0008006" key="7">
    <source>
        <dbReference type="Google" id="ProtNLM"/>
    </source>
</evidence>
<feature type="region of interest" description="Disordered" evidence="4">
    <location>
        <begin position="119"/>
        <end position="159"/>
    </location>
</feature>
<dbReference type="InterPro" id="IPR036188">
    <property type="entry name" value="FAD/NAD-bd_sf"/>
</dbReference>
<dbReference type="AlphaFoldDB" id="A0A8T0P875"/>
<name>A0A8T0P875_PANVG</name>